<keyword evidence="5" id="KW-0805">Transcription regulation</keyword>
<dbReference type="GO" id="GO:0031564">
    <property type="term" value="P:transcription antitermination"/>
    <property type="evidence" value="ECO:0007669"/>
    <property type="project" value="UniProtKB-KW"/>
</dbReference>
<dbReference type="InterPro" id="IPR010213">
    <property type="entry name" value="TF_NusA"/>
</dbReference>
<sequence length="467" mass="52187">MLDFLIKNFGNQLVKISKFKFMLDIKALNIALETIEQEKKIPHERVIDAVERSLAAAYQKEYGKKGQLIRCHINFDTGETAFEQIKIVVDETTVRMGSDEDDEEEALVEDNPEEVLVLPKYNEEKHILLSSAKLLKKNVELGDEISFNLENKSDFGRIAAQTAKQVVVQKIREAENESIAGEFEAREGSIISGIVQRAERGNIFVDLGRTTAILPFEEQIRNEKFRPGQRIKAYLYSIEEGPRGLSIRLSRSHPKFLIELFKAESSEIADGTVEIITVAREPGSRSKIAVKSNDPRIDPIGACVGQRGVRVNSIKNELNGENIDIIKWSDDDKENIAASLSPAKVHSIEIDEEEKKAKVTVSLEEQSLAIGRGGQNVRLAAKLTGWKIDVAGEEGDLIVETDEEGVINGDVLENETEDGDENKVENHTDSAEADNSEDENAENLEENKEESAENEEKVDSEEEIIEE</sequence>
<dbReference type="EMBL" id="VSSQ01000092">
    <property type="protein sequence ID" value="MPL75904.1"/>
    <property type="molecule type" value="Genomic_DNA"/>
</dbReference>
<evidence type="ECO:0000256" key="3">
    <source>
        <dbReference type="ARBA" id="ARBA00022814"/>
    </source>
</evidence>
<evidence type="ECO:0000256" key="6">
    <source>
        <dbReference type="ARBA" id="ARBA00023163"/>
    </source>
</evidence>
<keyword evidence="4" id="KW-0694">RNA-binding</keyword>
<evidence type="ECO:0000313" key="9">
    <source>
        <dbReference type="EMBL" id="MPL75904.1"/>
    </source>
</evidence>
<dbReference type="PROSITE" id="PS50126">
    <property type="entry name" value="S1"/>
    <property type="match status" value="1"/>
</dbReference>
<dbReference type="Gene3D" id="3.30.300.20">
    <property type="match status" value="2"/>
</dbReference>
<evidence type="ECO:0000256" key="2">
    <source>
        <dbReference type="ARBA" id="ARBA00022490"/>
    </source>
</evidence>
<protein>
    <recommendedName>
        <fullName evidence="8">S1 motif domain-containing protein</fullName>
    </recommendedName>
</protein>
<evidence type="ECO:0000256" key="7">
    <source>
        <dbReference type="SAM" id="MobiDB-lite"/>
    </source>
</evidence>
<keyword evidence="6" id="KW-0804">Transcription</keyword>
<comment type="caution">
    <text evidence="9">The sequence shown here is derived from an EMBL/GenBank/DDBJ whole genome shotgun (WGS) entry which is preliminary data.</text>
</comment>
<dbReference type="Pfam" id="PF08529">
    <property type="entry name" value="NusA_N"/>
    <property type="match status" value="1"/>
</dbReference>
<dbReference type="PANTHER" id="PTHR22648">
    <property type="entry name" value="TRANSCRIPTION TERMINATION FACTOR NUSA"/>
    <property type="match status" value="1"/>
</dbReference>
<dbReference type="SMART" id="SM00316">
    <property type="entry name" value="S1"/>
    <property type="match status" value="1"/>
</dbReference>
<keyword evidence="2" id="KW-0963">Cytoplasm</keyword>
<gene>
    <name evidence="9" type="ORF">SDC9_21742</name>
</gene>
<dbReference type="SMART" id="SM00322">
    <property type="entry name" value="KH"/>
    <property type="match status" value="2"/>
</dbReference>
<evidence type="ECO:0000256" key="1">
    <source>
        <dbReference type="ARBA" id="ARBA00022472"/>
    </source>
</evidence>
<dbReference type="SUPFAM" id="SSF50249">
    <property type="entry name" value="Nucleic acid-binding proteins"/>
    <property type="match status" value="1"/>
</dbReference>
<reference evidence="9" key="1">
    <citation type="submission" date="2019-08" db="EMBL/GenBank/DDBJ databases">
        <authorList>
            <person name="Kucharzyk K."/>
            <person name="Murdoch R.W."/>
            <person name="Higgins S."/>
            <person name="Loffler F."/>
        </authorList>
    </citation>
    <scope>NUCLEOTIDE SEQUENCE</scope>
</reference>
<accession>A0A644UAL2</accession>
<dbReference type="FunFam" id="3.30.300.20:FF:000005">
    <property type="entry name" value="Transcription termination/antitermination protein NusA"/>
    <property type="match status" value="1"/>
</dbReference>
<dbReference type="InterPro" id="IPR015946">
    <property type="entry name" value="KH_dom-like_a/b"/>
</dbReference>
<dbReference type="FunFam" id="3.30.300.20:FF:000002">
    <property type="entry name" value="Transcription termination/antitermination protein NusA"/>
    <property type="match status" value="1"/>
</dbReference>
<dbReference type="Gene3D" id="3.30.1480.10">
    <property type="entry name" value="NusA, N-terminal domain"/>
    <property type="match status" value="1"/>
</dbReference>
<dbReference type="InterPro" id="IPR058582">
    <property type="entry name" value="KH_NusA_2nd"/>
</dbReference>
<feature type="compositionally biased region" description="Acidic residues" evidence="7">
    <location>
        <begin position="458"/>
        <end position="467"/>
    </location>
</feature>
<dbReference type="GO" id="GO:0006353">
    <property type="term" value="P:DNA-templated transcription termination"/>
    <property type="evidence" value="ECO:0007669"/>
    <property type="project" value="UniProtKB-KW"/>
</dbReference>
<dbReference type="NCBIfam" id="TIGR01953">
    <property type="entry name" value="NusA"/>
    <property type="match status" value="1"/>
</dbReference>
<dbReference type="CDD" id="cd04455">
    <property type="entry name" value="S1_NusA"/>
    <property type="match status" value="1"/>
</dbReference>
<dbReference type="InterPro" id="IPR004087">
    <property type="entry name" value="KH_dom"/>
</dbReference>
<dbReference type="Gene3D" id="2.40.50.140">
    <property type="entry name" value="Nucleic acid-binding proteins"/>
    <property type="match status" value="1"/>
</dbReference>
<name>A0A644UAL2_9ZZZZ</name>
<feature type="compositionally biased region" description="Basic and acidic residues" evidence="7">
    <location>
        <begin position="445"/>
        <end position="457"/>
    </location>
</feature>
<dbReference type="InterPro" id="IPR036555">
    <property type="entry name" value="NusA_N_sf"/>
</dbReference>
<dbReference type="AlphaFoldDB" id="A0A644UAL2"/>
<dbReference type="InterPro" id="IPR013735">
    <property type="entry name" value="TF_NusA_N"/>
</dbReference>
<feature type="domain" description="S1 motif" evidence="8">
    <location>
        <begin position="188"/>
        <end position="252"/>
    </location>
</feature>
<feature type="compositionally biased region" description="Basic and acidic residues" evidence="7">
    <location>
        <begin position="421"/>
        <end position="430"/>
    </location>
</feature>
<dbReference type="GO" id="GO:0003723">
    <property type="term" value="F:RNA binding"/>
    <property type="evidence" value="ECO:0007669"/>
    <property type="project" value="UniProtKB-KW"/>
</dbReference>
<evidence type="ECO:0000256" key="5">
    <source>
        <dbReference type="ARBA" id="ARBA00023015"/>
    </source>
</evidence>
<keyword evidence="3" id="KW-0889">Transcription antitermination</keyword>
<dbReference type="GO" id="GO:0005829">
    <property type="term" value="C:cytosol"/>
    <property type="evidence" value="ECO:0007669"/>
    <property type="project" value="TreeGrafter"/>
</dbReference>
<feature type="compositionally biased region" description="Acidic residues" evidence="7">
    <location>
        <begin position="431"/>
        <end position="444"/>
    </location>
</feature>
<organism evidence="9">
    <name type="scientific">bioreactor metagenome</name>
    <dbReference type="NCBI Taxonomy" id="1076179"/>
    <lineage>
        <taxon>unclassified sequences</taxon>
        <taxon>metagenomes</taxon>
        <taxon>ecological metagenomes</taxon>
    </lineage>
</organism>
<dbReference type="Pfam" id="PF26594">
    <property type="entry name" value="KH_NusA_2nd"/>
    <property type="match status" value="1"/>
</dbReference>
<dbReference type="HAMAP" id="MF_00945_B">
    <property type="entry name" value="NusA_B"/>
    <property type="match status" value="1"/>
</dbReference>
<dbReference type="Pfam" id="PF00575">
    <property type="entry name" value="S1"/>
    <property type="match status" value="1"/>
</dbReference>
<dbReference type="SUPFAM" id="SSF69705">
    <property type="entry name" value="Transcription factor NusA, N-terminal domain"/>
    <property type="match status" value="1"/>
</dbReference>
<proteinExistence type="inferred from homology"/>
<feature type="region of interest" description="Disordered" evidence="7">
    <location>
        <begin position="402"/>
        <end position="467"/>
    </location>
</feature>
<dbReference type="CDD" id="cd22529">
    <property type="entry name" value="KH-II_NusA_rpt2"/>
    <property type="match status" value="1"/>
</dbReference>
<keyword evidence="1" id="KW-0806">Transcription termination</keyword>
<evidence type="ECO:0000259" key="8">
    <source>
        <dbReference type="PROSITE" id="PS50126"/>
    </source>
</evidence>
<dbReference type="CDD" id="cd02134">
    <property type="entry name" value="KH-II_NusA_rpt1"/>
    <property type="match status" value="1"/>
</dbReference>
<evidence type="ECO:0000256" key="4">
    <source>
        <dbReference type="ARBA" id="ARBA00022884"/>
    </source>
</evidence>
<dbReference type="SUPFAM" id="SSF54814">
    <property type="entry name" value="Prokaryotic type KH domain (KH-domain type II)"/>
    <property type="match status" value="2"/>
</dbReference>
<dbReference type="Pfam" id="PF13184">
    <property type="entry name" value="KH_NusA_1st"/>
    <property type="match status" value="1"/>
</dbReference>
<dbReference type="PROSITE" id="PS50084">
    <property type="entry name" value="KH_TYPE_1"/>
    <property type="match status" value="1"/>
</dbReference>
<dbReference type="GO" id="GO:0003700">
    <property type="term" value="F:DNA-binding transcription factor activity"/>
    <property type="evidence" value="ECO:0007669"/>
    <property type="project" value="InterPro"/>
</dbReference>
<dbReference type="InterPro" id="IPR025249">
    <property type="entry name" value="TF_NusA_KH_1st"/>
</dbReference>
<dbReference type="InterPro" id="IPR012340">
    <property type="entry name" value="NA-bd_OB-fold"/>
</dbReference>
<dbReference type="InterPro" id="IPR009019">
    <property type="entry name" value="KH_sf_prok-type"/>
</dbReference>
<dbReference type="PANTHER" id="PTHR22648:SF0">
    <property type="entry name" value="TRANSCRIPTION TERMINATION_ANTITERMINATION PROTEIN NUSA"/>
    <property type="match status" value="1"/>
</dbReference>
<dbReference type="InterPro" id="IPR030842">
    <property type="entry name" value="TF_NusA_bacterial"/>
</dbReference>
<dbReference type="InterPro" id="IPR003029">
    <property type="entry name" value="S1_domain"/>
</dbReference>